<dbReference type="AlphaFoldDB" id="A0A5B0NC03"/>
<gene>
    <name evidence="2" type="ORF">PGT21_013244</name>
</gene>
<feature type="compositionally biased region" description="Polar residues" evidence="1">
    <location>
        <begin position="48"/>
        <end position="66"/>
    </location>
</feature>
<reference evidence="2 3" key="1">
    <citation type="submission" date="2019-05" db="EMBL/GenBank/DDBJ databases">
        <title>Emergence of the Ug99 lineage of the wheat stem rust pathogen through somatic hybridization.</title>
        <authorList>
            <person name="Li F."/>
            <person name="Upadhyaya N.M."/>
            <person name="Sperschneider J."/>
            <person name="Matny O."/>
            <person name="Nguyen-Phuc H."/>
            <person name="Mago R."/>
            <person name="Raley C."/>
            <person name="Miller M.E."/>
            <person name="Silverstein K.A.T."/>
            <person name="Henningsen E."/>
            <person name="Hirsch C.D."/>
            <person name="Visser B."/>
            <person name="Pretorius Z.A."/>
            <person name="Steffenson B.J."/>
            <person name="Schwessinger B."/>
            <person name="Dodds P.N."/>
            <person name="Figueroa M."/>
        </authorList>
    </citation>
    <scope>NUCLEOTIDE SEQUENCE [LARGE SCALE GENOMIC DNA]</scope>
    <source>
        <strain evidence="2">21-0</strain>
    </source>
</reference>
<organism evidence="2 3">
    <name type="scientific">Puccinia graminis f. sp. tritici</name>
    <dbReference type="NCBI Taxonomy" id="56615"/>
    <lineage>
        <taxon>Eukaryota</taxon>
        <taxon>Fungi</taxon>
        <taxon>Dikarya</taxon>
        <taxon>Basidiomycota</taxon>
        <taxon>Pucciniomycotina</taxon>
        <taxon>Pucciniomycetes</taxon>
        <taxon>Pucciniales</taxon>
        <taxon>Pucciniaceae</taxon>
        <taxon>Puccinia</taxon>
    </lineage>
</organism>
<dbReference type="Proteomes" id="UP000324748">
    <property type="component" value="Unassembled WGS sequence"/>
</dbReference>
<sequence length="66" mass="7307">MHFDVTKKSIIIAPRSLARVNSSGRLPIVSHLQPQLRPAILSSEHTSRFISPSISSEDLSTWSPEP</sequence>
<evidence type="ECO:0000256" key="1">
    <source>
        <dbReference type="SAM" id="MobiDB-lite"/>
    </source>
</evidence>
<protein>
    <submittedName>
        <fullName evidence="2">Uncharacterized protein</fullName>
    </submittedName>
</protein>
<proteinExistence type="predicted"/>
<keyword evidence="3" id="KW-1185">Reference proteome</keyword>
<evidence type="ECO:0000313" key="3">
    <source>
        <dbReference type="Proteomes" id="UP000324748"/>
    </source>
</evidence>
<name>A0A5B0NC03_PUCGR</name>
<accession>A0A5B0NC03</accession>
<evidence type="ECO:0000313" key="2">
    <source>
        <dbReference type="EMBL" id="KAA1086845.1"/>
    </source>
</evidence>
<comment type="caution">
    <text evidence="2">The sequence shown here is derived from an EMBL/GenBank/DDBJ whole genome shotgun (WGS) entry which is preliminary data.</text>
</comment>
<dbReference type="EMBL" id="VSWC01000105">
    <property type="protein sequence ID" value="KAA1086845.1"/>
    <property type="molecule type" value="Genomic_DNA"/>
</dbReference>
<feature type="region of interest" description="Disordered" evidence="1">
    <location>
        <begin position="47"/>
        <end position="66"/>
    </location>
</feature>